<gene>
    <name evidence="14" type="ORF">HELGO_WM3306</name>
</gene>
<dbReference type="SUPFAM" id="SSF54060">
    <property type="entry name" value="His-Me finger endonucleases"/>
    <property type="match status" value="1"/>
</dbReference>
<feature type="binding site" evidence="9">
    <location>
        <position position="129"/>
    </location>
    <ligand>
        <name>Mg(2+)</name>
        <dbReference type="ChEBI" id="CHEBI:18420"/>
        <note>catalytic</note>
    </ligand>
</feature>
<dbReference type="GO" id="GO:0003676">
    <property type="term" value="F:nucleic acid binding"/>
    <property type="evidence" value="ECO:0007669"/>
    <property type="project" value="InterPro"/>
</dbReference>
<feature type="domain" description="DNA/RNA non-specific endonuclease/pyrophosphatase/phosphodiesterase" evidence="13">
    <location>
        <begin position="34"/>
        <end position="246"/>
    </location>
</feature>
<evidence type="ECO:0000256" key="6">
    <source>
        <dbReference type="ARBA" id="ARBA00022801"/>
    </source>
</evidence>
<evidence type="ECO:0000259" key="13">
    <source>
        <dbReference type="SMART" id="SM00892"/>
    </source>
</evidence>
<feature type="region of interest" description="Disordered" evidence="11">
    <location>
        <begin position="250"/>
        <end position="293"/>
    </location>
</feature>
<dbReference type="SMART" id="SM00892">
    <property type="entry name" value="Endonuclease_NS"/>
    <property type="match status" value="1"/>
</dbReference>
<dbReference type="Gene3D" id="3.40.570.10">
    <property type="entry name" value="Extracellular Endonuclease, subunit A"/>
    <property type="match status" value="1"/>
</dbReference>
<dbReference type="InterPro" id="IPR044929">
    <property type="entry name" value="DNA/RNA_non-sp_Endonuclease_sf"/>
</dbReference>
<dbReference type="PANTHER" id="PTHR13966:SF5">
    <property type="entry name" value="ENDONUCLEASE G, MITOCHONDRIAL"/>
    <property type="match status" value="1"/>
</dbReference>
<keyword evidence="4 9" id="KW-0479">Metal-binding</keyword>
<keyword evidence="7" id="KW-0460">Magnesium</keyword>
<feature type="compositionally biased region" description="Acidic residues" evidence="11">
    <location>
        <begin position="263"/>
        <end position="279"/>
    </location>
</feature>
<evidence type="ECO:0000256" key="1">
    <source>
        <dbReference type="ARBA" id="ARBA00001946"/>
    </source>
</evidence>
<dbReference type="PANTHER" id="PTHR13966">
    <property type="entry name" value="ENDONUCLEASE RELATED"/>
    <property type="match status" value="1"/>
</dbReference>
<keyword evidence="3 10" id="KW-0540">Nuclease</keyword>
<dbReference type="EMBL" id="CACVAS010000047">
    <property type="protein sequence ID" value="CAA6807523.1"/>
    <property type="molecule type" value="Genomic_DNA"/>
</dbReference>
<dbReference type="SUPFAM" id="SSF103647">
    <property type="entry name" value="TSP type-3 repeat"/>
    <property type="match status" value="1"/>
</dbReference>
<feature type="active site" description="Proton acceptor" evidence="8">
    <location>
        <position position="98"/>
    </location>
</feature>
<evidence type="ECO:0000256" key="9">
    <source>
        <dbReference type="PIRSR" id="PIRSR640255-2"/>
    </source>
</evidence>
<organism evidence="14">
    <name type="scientific">uncultured Sulfurovum sp</name>
    <dbReference type="NCBI Taxonomy" id="269237"/>
    <lineage>
        <taxon>Bacteria</taxon>
        <taxon>Pseudomonadati</taxon>
        <taxon>Campylobacterota</taxon>
        <taxon>Epsilonproteobacteria</taxon>
        <taxon>Campylobacterales</taxon>
        <taxon>Sulfurovaceae</taxon>
        <taxon>Sulfurovum</taxon>
        <taxon>environmental samples</taxon>
    </lineage>
</organism>
<dbReference type="PROSITE" id="PS01070">
    <property type="entry name" value="NUCLEASE_NON_SPEC"/>
    <property type="match status" value="1"/>
</dbReference>
<name>A0A6S6SC89_9BACT</name>
<dbReference type="GO" id="GO:0005509">
    <property type="term" value="F:calcium ion binding"/>
    <property type="evidence" value="ECO:0007669"/>
    <property type="project" value="InterPro"/>
</dbReference>
<protein>
    <recommendedName>
        <fullName evidence="10">Endonuclease</fullName>
        <ecNumber evidence="10">3.1.30.-</ecNumber>
    </recommendedName>
</protein>
<dbReference type="GO" id="GO:0004519">
    <property type="term" value="F:endonuclease activity"/>
    <property type="evidence" value="ECO:0007669"/>
    <property type="project" value="UniProtKB-UniRule"/>
</dbReference>
<evidence type="ECO:0000256" key="5">
    <source>
        <dbReference type="ARBA" id="ARBA00022759"/>
    </source>
</evidence>
<comment type="cofactor">
    <cofactor evidence="1 10">
        <name>Mg(2+)</name>
        <dbReference type="ChEBI" id="CHEBI:18420"/>
    </cofactor>
</comment>
<dbReference type="InterPro" id="IPR001604">
    <property type="entry name" value="Endo_G_ENPP1-like_dom"/>
</dbReference>
<evidence type="ECO:0000313" key="14">
    <source>
        <dbReference type="EMBL" id="CAA6807523.1"/>
    </source>
</evidence>
<dbReference type="EC" id="3.1.30.-" evidence="10"/>
<dbReference type="InterPro" id="IPR018524">
    <property type="entry name" value="DNA/RNA_endonuclease_AS"/>
</dbReference>
<dbReference type="InterPro" id="IPR040255">
    <property type="entry name" value="Non-specific_endonuclease"/>
</dbReference>
<evidence type="ECO:0000259" key="12">
    <source>
        <dbReference type="SMART" id="SM00477"/>
    </source>
</evidence>
<evidence type="ECO:0000256" key="3">
    <source>
        <dbReference type="ARBA" id="ARBA00022722"/>
    </source>
</evidence>
<dbReference type="GO" id="GO:0016787">
    <property type="term" value="F:hydrolase activity"/>
    <property type="evidence" value="ECO:0007669"/>
    <property type="project" value="UniProtKB-KW"/>
</dbReference>
<keyword evidence="6 10" id="KW-0378">Hydrolase</keyword>
<proteinExistence type="inferred from homology"/>
<reference evidence="14" key="1">
    <citation type="submission" date="2020-01" db="EMBL/GenBank/DDBJ databases">
        <authorList>
            <person name="Meier V. D."/>
            <person name="Meier V D."/>
        </authorList>
    </citation>
    <scope>NUCLEOTIDE SEQUENCE</scope>
    <source>
        <strain evidence="14">HLG_WM_MAG_01</strain>
    </source>
</reference>
<dbReference type="InterPro" id="IPR044925">
    <property type="entry name" value="His-Me_finger_sf"/>
</dbReference>
<accession>A0A6S6SC89</accession>
<dbReference type="InterPro" id="IPR020821">
    <property type="entry name" value="ENPP1-3/EXOG-like_nuc-like"/>
</dbReference>
<evidence type="ECO:0000256" key="8">
    <source>
        <dbReference type="PIRSR" id="PIRSR640255-1"/>
    </source>
</evidence>
<evidence type="ECO:0000256" key="7">
    <source>
        <dbReference type="ARBA" id="ARBA00022842"/>
    </source>
</evidence>
<keyword evidence="5 10" id="KW-0255">Endonuclease</keyword>
<sequence>MYKKILAIFIFTVPLFSITLSEFINDTDCDQTINNGFINICYDYTLKSPKAVSYTLDGDLVNELNIEERPYLSIESSVPSEYRASYYDYTNSGYDRGHLASHGSWNWSQESLDAVYTLANIIPQAPNVNRYTWVKAERYERFVAVQRGTVNVVNVVMYSANPERIGDNQIAVPLAYCKVLYSDDQNYTKCLYYKNDNNISTKLDDLGEHEIVCDFTDTDSDGYIDSIDTDDDNDGVIDVNDALPFNSNEYIDTDGDGIGNNADTDDDNDGVSDTDEIEDGTNPLDSSDVKTSSENKKYAPILMGDIFVIVPYN</sequence>
<dbReference type="AlphaFoldDB" id="A0A6S6SC89"/>
<dbReference type="SMART" id="SM00477">
    <property type="entry name" value="NUC"/>
    <property type="match status" value="1"/>
</dbReference>
<evidence type="ECO:0000256" key="10">
    <source>
        <dbReference type="RuleBase" id="RU366055"/>
    </source>
</evidence>
<dbReference type="InterPro" id="IPR028974">
    <property type="entry name" value="TSP_type-3_rpt"/>
</dbReference>
<feature type="domain" description="ENPP1-3/EXOG-like endonuclease/phosphodiesterase" evidence="12">
    <location>
        <begin position="34"/>
        <end position="222"/>
    </location>
</feature>
<evidence type="ECO:0000256" key="2">
    <source>
        <dbReference type="ARBA" id="ARBA00010052"/>
    </source>
</evidence>
<dbReference type="Pfam" id="PF01223">
    <property type="entry name" value="Endonuclease_NS"/>
    <property type="match status" value="1"/>
</dbReference>
<evidence type="ECO:0000256" key="11">
    <source>
        <dbReference type="SAM" id="MobiDB-lite"/>
    </source>
</evidence>
<evidence type="ECO:0000256" key="4">
    <source>
        <dbReference type="ARBA" id="ARBA00022723"/>
    </source>
</evidence>
<comment type="similarity">
    <text evidence="2 10">Belongs to the DNA/RNA non-specific endonuclease family.</text>
</comment>